<dbReference type="Proteomes" id="UP000283841">
    <property type="component" value="Unassembled WGS sequence"/>
</dbReference>
<evidence type="ECO:0000313" key="2">
    <source>
        <dbReference type="EMBL" id="RWQ96673.1"/>
    </source>
</evidence>
<keyword evidence="3" id="KW-1185">Reference proteome</keyword>
<accession>A0A443HY08</accession>
<dbReference type="RefSeq" id="XP_028486318.1">
    <property type="nucleotide sequence ID" value="XM_028630191.1"/>
</dbReference>
<feature type="transmembrane region" description="Helical" evidence="1">
    <location>
        <begin position="73"/>
        <end position="91"/>
    </location>
</feature>
<sequence length="117" mass="12699">MFPLHVSLPVYMLSCVVLLGGFSRFTHGKYTPGWYAFQEYHSPDDGSTIATITPIIDTVMGLMLVFGNRAVKLSAAAISLSFFTMGLLIQLQAGKEYWGDVALVGLGAVTVAVLLRR</sequence>
<dbReference type="GeneID" id="39599468"/>
<name>A0A443HY08_BYSSP</name>
<proteinExistence type="predicted"/>
<feature type="transmembrane region" description="Helical" evidence="1">
    <location>
        <begin position="46"/>
        <end position="66"/>
    </location>
</feature>
<gene>
    <name evidence="2" type="ORF">C8Q69DRAFT_460728</name>
</gene>
<keyword evidence="1" id="KW-0472">Membrane</keyword>
<keyword evidence="1" id="KW-0812">Transmembrane</keyword>
<evidence type="ECO:0000313" key="3">
    <source>
        <dbReference type="Proteomes" id="UP000283841"/>
    </source>
</evidence>
<feature type="transmembrane region" description="Helical" evidence="1">
    <location>
        <begin position="97"/>
        <end position="115"/>
    </location>
</feature>
<dbReference type="EMBL" id="RCNU01000003">
    <property type="protein sequence ID" value="RWQ96673.1"/>
    <property type="molecule type" value="Genomic_DNA"/>
</dbReference>
<reference evidence="2 3" key="1">
    <citation type="journal article" date="2018" name="Front. Microbiol.">
        <title>Genomic and genetic insights into a cosmopolitan fungus, Paecilomyces variotii (Eurotiales).</title>
        <authorList>
            <person name="Urquhart A.S."/>
            <person name="Mondo S.J."/>
            <person name="Makela M.R."/>
            <person name="Hane J.K."/>
            <person name="Wiebenga A."/>
            <person name="He G."/>
            <person name="Mihaltcheva S."/>
            <person name="Pangilinan J."/>
            <person name="Lipzen A."/>
            <person name="Barry K."/>
            <person name="de Vries R.P."/>
            <person name="Grigoriev I.V."/>
            <person name="Idnurm A."/>
        </authorList>
    </citation>
    <scope>NUCLEOTIDE SEQUENCE [LARGE SCALE GENOMIC DNA]</scope>
    <source>
        <strain evidence="2 3">CBS 101075</strain>
    </source>
</reference>
<organism evidence="2 3">
    <name type="scientific">Byssochlamys spectabilis</name>
    <name type="common">Paecilomyces variotii</name>
    <dbReference type="NCBI Taxonomy" id="264951"/>
    <lineage>
        <taxon>Eukaryota</taxon>
        <taxon>Fungi</taxon>
        <taxon>Dikarya</taxon>
        <taxon>Ascomycota</taxon>
        <taxon>Pezizomycotina</taxon>
        <taxon>Eurotiomycetes</taxon>
        <taxon>Eurotiomycetidae</taxon>
        <taxon>Eurotiales</taxon>
        <taxon>Thermoascaceae</taxon>
        <taxon>Paecilomyces</taxon>
    </lineage>
</organism>
<evidence type="ECO:0000256" key="1">
    <source>
        <dbReference type="SAM" id="Phobius"/>
    </source>
</evidence>
<keyword evidence="1" id="KW-1133">Transmembrane helix</keyword>
<dbReference type="AlphaFoldDB" id="A0A443HY08"/>
<comment type="caution">
    <text evidence="2">The sequence shown here is derived from an EMBL/GenBank/DDBJ whole genome shotgun (WGS) entry which is preliminary data.</text>
</comment>
<feature type="transmembrane region" description="Helical" evidence="1">
    <location>
        <begin position="7"/>
        <end position="26"/>
    </location>
</feature>
<protein>
    <submittedName>
        <fullName evidence="2">Uncharacterized protein</fullName>
    </submittedName>
</protein>
<dbReference type="VEuPathDB" id="FungiDB:C8Q69DRAFT_460728"/>